<gene>
    <name evidence="7" type="ORF">H7C18_19190</name>
</gene>
<keyword evidence="8" id="KW-1185">Reference proteome</keyword>
<comment type="caution">
    <text evidence="7">The sequence shown here is derived from an EMBL/GenBank/DDBJ whole genome shotgun (WGS) entry which is preliminary data.</text>
</comment>
<accession>A0A7X0SNF0</accession>
<feature type="region of interest" description="Disordered" evidence="5">
    <location>
        <begin position="330"/>
        <end position="351"/>
    </location>
</feature>
<keyword evidence="3 7" id="KW-0238">DNA-binding</keyword>
<dbReference type="PANTHER" id="PTHR30146:SF148">
    <property type="entry name" value="HTH-TYPE TRANSCRIPTIONAL REPRESSOR PURR-RELATED"/>
    <property type="match status" value="1"/>
</dbReference>
<dbReference type="Pfam" id="PF13377">
    <property type="entry name" value="Peripla_BP_3"/>
    <property type="match status" value="1"/>
</dbReference>
<dbReference type="GO" id="GO:0000976">
    <property type="term" value="F:transcription cis-regulatory region binding"/>
    <property type="evidence" value="ECO:0007669"/>
    <property type="project" value="TreeGrafter"/>
</dbReference>
<dbReference type="Gene3D" id="3.40.50.2300">
    <property type="match status" value="2"/>
</dbReference>
<keyword evidence="4" id="KW-0804">Transcription</keyword>
<dbReference type="GO" id="GO:0003700">
    <property type="term" value="F:DNA-binding transcription factor activity"/>
    <property type="evidence" value="ECO:0007669"/>
    <property type="project" value="TreeGrafter"/>
</dbReference>
<dbReference type="Gene3D" id="1.10.260.40">
    <property type="entry name" value="lambda repressor-like DNA-binding domains"/>
    <property type="match status" value="1"/>
</dbReference>
<dbReference type="InterPro" id="IPR010982">
    <property type="entry name" value="Lambda_DNA-bd_dom_sf"/>
</dbReference>
<dbReference type="SUPFAM" id="SSF53822">
    <property type="entry name" value="Periplasmic binding protein-like I"/>
    <property type="match status" value="1"/>
</dbReference>
<dbReference type="InterPro" id="IPR000843">
    <property type="entry name" value="HTH_LacI"/>
</dbReference>
<organism evidence="7 8">
    <name type="scientific">Cohnella zeiphila</name>
    <dbReference type="NCBI Taxonomy" id="2761120"/>
    <lineage>
        <taxon>Bacteria</taxon>
        <taxon>Bacillati</taxon>
        <taxon>Bacillota</taxon>
        <taxon>Bacilli</taxon>
        <taxon>Bacillales</taxon>
        <taxon>Paenibacillaceae</taxon>
        <taxon>Cohnella</taxon>
    </lineage>
</organism>
<keyword evidence="1" id="KW-0678">Repressor</keyword>
<dbReference type="SUPFAM" id="SSF47413">
    <property type="entry name" value="lambda repressor-like DNA-binding domains"/>
    <property type="match status" value="1"/>
</dbReference>
<reference evidence="7 8" key="1">
    <citation type="submission" date="2020-08" db="EMBL/GenBank/DDBJ databases">
        <title>Cohnella phylogeny.</title>
        <authorList>
            <person name="Dunlap C."/>
        </authorList>
    </citation>
    <scope>NUCLEOTIDE SEQUENCE [LARGE SCALE GENOMIC DNA]</scope>
    <source>
        <strain evidence="7 8">CBP 2801</strain>
    </source>
</reference>
<dbReference type="PROSITE" id="PS00356">
    <property type="entry name" value="HTH_LACI_1"/>
    <property type="match status" value="1"/>
</dbReference>
<name>A0A7X0SNF0_9BACL</name>
<dbReference type="Proteomes" id="UP000564644">
    <property type="component" value="Unassembled WGS sequence"/>
</dbReference>
<evidence type="ECO:0000256" key="5">
    <source>
        <dbReference type="SAM" id="MobiDB-lite"/>
    </source>
</evidence>
<dbReference type="PANTHER" id="PTHR30146">
    <property type="entry name" value="LACI-RELATED TRANSCRIPTIONAL REPRESSOR"/>
    <property type="match status" value="1"/>
</dbReference>
<evidence type="ECO:0000256" key="2">
    <source>
        <dbReference type="ARBA" id="ARBA00023015"/>
    </source>
</evidence>
<proteinExistence type="predicted"/>
<evidence type="ECO:0000313" key="7">
    <source>
        <dbReference type="EMBL" id="MBB6733046.1"/>
    </source>
</evidence>
<dbReference type="InterPro" id="IPR046335">
    <property type="entry name" value="LacI/GalR-like_sensor"/>
</dbReference>
<evidence type="ECO:0000256" key="4">
    <source>
        <dbReference type="ARBA" id="ARBA00023163"/>
    </source>
</evidence>
<evidence type="ECO:0000256" key="1">
    <source>
        <dbReference type="ARBA" id="ARBA00022491"/>
    </source>
</evidence>
<evidence type="ECO:0000259" key="6">
    <source>
        <dbReference type="PROSITE" id="PS50932"/>
    </source>
</evidence>
<protein>
    <submittedName>
        <fullName evidence="7">LacI family DNA-binding transcriptional regulator</fullName>
    </submittedName>
</protein>
<evidence type="ECO:0000313" key="8">
    <source>
        <dbReference type="Proteomes" id="UP000564644"/>
    </source>
</evidence>
<sequence length="351" mass="38646">MNHNIKEIAELAGVSRSTASRVISGKGYVSQEVRQRVTAVIEELQYKPSAVARAMVSQRTHNIGVIVFREWQPIVSHPLYGKLIDAILLAAEARGYSVFLKTDQEMSLRSTGYLMEQRVDGLILISRLRKNVIDYVKKFNVPYLMVNGSTDDPEVIHLVSNDEEGGQRVAEHLHGLGHRRFLVIAGPQEHRSHNLRLEGFKRGLAKLGGAENVEIAPSPESGFEHGYRLMAERADDFLRDGRTAVFATNDMLALGVMKALLERGIDVPGRASVMGFDDVASAAMFAPALTTVRVDTERMGRDAVGLLDRLIRKEEGVPMLNEYASELIVRQSTRPGPSGHETAAAPPEGEG</sequence>
<evidence type="ECO:0000256" key="3">
    <source>
        <dbReference type="ARBA" id="ARBA00023125"/>
    </source>
</evidence>
<dbReference type="CDD" id="cd01392">
    <property type="entry name" value="HTH_LacI"/>
    <property type="match status" value="1"/>
</dbReference>
<dbReference type="EMBL" id="JACJVO010000024">
    <property type="protein sequence ID" value="MBB6733046.1"/>
    <property type="molecule type" value="Genomic_DNA"/>
</dbReference>
<dbReference type="AlphaFoldDB" id="A0A7X0SNF0"/>
<dbReference type="InterPro" id="IPR028082">
    <property type="entry name" value="Peripla_BP_I"/>
</dbReference>
<dbReference type="PROSITE" id="PS50932">
    <property type="entry name" value="HTH_LACI_2"/>
    <property type="match status" value="1"/>
</dbReference>
<dbReference type="SMART" id="SM00354">
    <property type="entry name" value="HTH_LACI"/>
    <property type="match status" value="1"/>
</dbReference>
<feature type="domain" description="HTH lacI-type" evidence="6">
    <location>
        <begin position="4"/>
        <end position="57"/>
    </location>
</feature>
<dbReference type="Pfam" id="PF00356">
    <property type="entry name" value="LacI"/>
    <property type="match status" value="1"/>
</dbReference>
<dbReference type="RefSeq" id="WP_185130705.1">
    <property type="nucleotide sequence ID" value="NZ_JACJVO010000024.1"/>
</dbReference>
<dbReference type="CDD" id="cd06267">
    <property type="entry name" value="PBP1_LacI_sugar_binding-like"/>
    <property type="match status" value="1"/>
</dbReference>
<keyword evidence="2" id="KW-0805">Transcription regulation</keyword>